<evidence type="ECO:0000256" key="3">
    <source>
        <dbReference type="ARBA" id="ARBA00023274"/>
    </source>
</evidence>
<dbReference type="GO" id="GO:0005840">
    <property type="term" value="C:ribosome"/>
    <property type="evidence" value="ECO:0007669"/>
    <property type="project" value="UniProtKB-KW"/>
</dbReference>
<organism evidence="4 5">
    <name type="scientific">Ambrosia artemisiifolia</name>
    <name type="common">Common ragweed</name>
    <dbReference type="NCBI Taxonomy" id="4212"/>
    <lineage>
        <taxon>Eukaryota</taxon>
        <taxon>Viridiplantae</taxon>
        <taxon>Streptophyta</taxon>
        <taxon>Embryophyta</taxon>
        <taxon>Tracheophyta</taxon>
        <taxon>Spermatophyta</taxon>
        <taxon>Magnoliopsida</taxon>
        <taxon>eudicotyledons</taxon>
        <taxon>Gunneridae</taxon>
        <taxon>Pentapetalae</taxon>
        <taxon>asterids</taxon>
        <taxon>campanulids</taxon>
        <taxon>Asterales</taxon>
        <taxon>Asteraceae</taxon>
        <taxon>Asteroideae</taxon>
        <taxon>Heliantheae alliance</taxon>
        <taxon>Heliantheae</taxon>
        <taxon>Ambrosia</taxon>
    </lineage>
</organism>
<name>A0AAD5GJD4_AMBAR</name>
<dbReference type="GO" id="GO:0003735">
    <property type="term" value="F:structural constituent of ribosome"/>
    <property type="evidence" value="ECO:0007669"/>
    <property type="project" value="InterPro"/>
</dbReference>
<sequence length="163" mass="18762">MVAATALQRRKKRPDATANLCLRGYDRHNGECRRKSGRGCIVSQDLSVLNLVIVKKCENDLPGLTDVEKPRMRGHNIASKICNLFNLSKEDDVKRYVNTYRRIFTSKAGKEVSKAPKIQRLLKPLTLQRKRVRIADEKKRTAKEKSKAAEYRKLLATHLMEMR</sequence>
<evidence type="ECO:0000256" key="2">
    <source>
        <dbReference type="ARBA" id="ARBA00022980"/>
    </source>
</evidence>
<dbReference type="PANTHER" id="PTHR11502">
    <property type="entry name" value="40S RIBOSOMAL PROTEIN S6"/>
    <property type="match status" value="1"/>
</dbReference>
<comment type="similarity">
    <text evidence="1">Belongs to the eukaryotic ribosomal protein eS6 family.</text>
</comment>
<reference evidence="4" key="1">
    <citation type="submission" date="2022-06" db="EMBL/GenBank/DDBJ databases">
        <title>Uncovering the hologenomic basis of an extraordinary plant invasion.</title>
        <authorList>
            <person name="Bieker V.C."/>
            <person name="Martin M.D."/>
            <person name="Gilbert T."/>
            <person name="Hodgins K."/>
            <person name="Battlay P."/>
            <person name="Petersen B."/>
            <person name="Wilson J."/>
        </authorList>
    </citation>
    <scope>NUCLEOTIDE SEQUENCE</scope>
    <source>
        <strain evidence="4">AA19_3_7</strain>
        <tissue evidence="4">Leaf</tissue>
    </source>
</reference>
<evidence type="ECO:0000313" key="5">
    <source>
        <dbReference type="Proteomes" id="UP001206925"/>
    </source>
</evidence>
<dbReference type="SMART" id="SM01405">
    <property type="entry name" value="Ribosomal_S6e"/>
    <property type="match status" value="1"/>
</dbReference>
<comment type="caution">
    <text evidence="4">The sequence shown here is derived from an EMBL/GenBank/DDBJ whole genome shotgun (WGS) entry which is preliminary data.</text>
</comment>
<dbReference type="Proteomes" id="UP001206925">
    <property type="component" value="Unassembled WGS sequence"/>
</dbReference>
<dbReference type="Gene3D" id="1.20.5.2650">
    <property type="match status" value="1"/>
</dbReference>
<gene>
    <name evidence="4" type="ORF">M8C21_018400</name>
</gene>
<evidence type="ECO:0000313" key="4">
    <source>
        <dbReference type="EMBL" id="KAI7742361.1"/>
    </source>
</evidence>
<dbReference type="InterPro" id="IPR001377">
    <property type="entry name" value="Ribosomal_eS6"/>
</dbReference>
<keyword evidence="3" id="KW-0687">Ribonucleoprotein</keyword>
<dbReference type="GO" id="GO:1990904">
    <property type="term" value="C:ribonucleoprotein complex"/>
    <property type="evidence" value="ECO:0007669"/>
    <property type="project" value="UniProtKB-KW"/>
</dbReference>
<evidence type="ECO:0008006" key="6">
    <source>
        <dbReference type="Google" id="ProtNLM"/>
    </source>
</evidence>
<dbReference type="GO" id="GO:0006412">
    <property type="term" value="P:translation"/>
    <property type="evidence" value="ECO:0007669"/>
    <property type="project" value="InterPro"/>
</dbReference>
<dbReference type="AlphaFoldDB" id="A0AAD5GJD4"/>
<feature type="non-terminal residue" evidence="4">
    <location>
        <position position="1"/>
    </location>
</feature>
<evidence type="ECO:0000256" key="1">
    <source>
        <dbReference type="ARBA" id="ARBA00009312"/>
    </source>
</evidence>
<keyword evidence="2" id="KW-0689">Ribosomal protein</keyword>
<dbReference type="EMBL" id="JAMZMK010008013">
    <property type="protein sequence ID" value="KAI7742361.1"/>
    <property type="molecule type" value="Genomic_DNA"/>
</dbReference>
<proteinExistence type="inferred from homology"/>
<accession>A0AAD5GJD4</accession>
<dbReference type="Pfam" id="PF01092">
    <property type="entry name" value="Ribosomal_S6e"/>
    <property type="match status" value="1"/>
</dbReference>
<protein>
    <recommendedName>
        <fullName evidence="6">40S ribosomal protein S6</fullName>
    </recommendedName>
</protein>
<keyword evidence="5" id="KW-1185">Reference proteome</keyword>